<comment type="caution">
    <text evidence="1">The sequence shown here is derived from an EMBL/GenBank/DDBJ whole genome shotgun (WGS) entry which is preliminary data.</text>
</comment>
<proteinExistence type="predicted"/>
<dbReference type="GeneID" id="76986441"/>
<name>A0AAP3CKP2_BACVA</name>
<dbReference type="EMBL" id="JALAOH010000026">
    <property type="protein sequence ID" value="MCY8317280.1"/>
    <property type="molecule type" value="Genomic_DNA"/>
</dbReference>
<dbReference type="RefSeq" id="WP_010330180.1">
    <property type="nucleotide sequence ID" value="NZ_CP026362.1"/>
</dbReference>
<evidence type="ECO:0000313" key="2">
    <source>
        <dbReference type="Proteomes" id="UP001067121"/>
    </source>
</evidence>
<sequence length="53" mass="6152">MEEEKAVSLAREIIELDIKRDQMLETFMQLAGEHAFQLLRSVQNGHYRQSSSS</sequence>
<gene>
    <name evidence="1" type="ORF">MOC71_11170</name>
</gene>
<evidence type="ECO:0000313" key="1">
    <source>
        <dbReference type="EMBL" id="MCY8317280.1"/>
    </source>
</evidence>
<accession>A0AAP3CKP2</accession>
<organism evidence="1 2">
    <name type="scientific">Bacillus vallismortis</name>
    <dbReference type="NCBI Taxonomy" id="72361"/>
    <lineage>
        <taxon>Bacteria</taxon>
        <taxon>Bacillati</taxon>
        <taxon>Bacillota</taxon>
        <taxon>Bacilli</taxon>
        <taxon>Bacillales</taxon>
        <taxon>Bacillaceae</taxon>
        <taxon>Bacillus</taxon>
    </lineage>
</organism>
<reference evidence="1" key="1">
    <citation type="submission" date="2022-02" db="EMBL/GenBank/DDBJ databases">
        <title>Crop Bioprotection Bacillus Genome Sequencing.</title>
        <authorList>
            <person name="Dunlap C."/>
        </authorList>
    </citation>
    <scope>NUCLEOTIDE SEQUENCE</scope>
    <source>
        <strain evidence="1">98-1</strain>
    </source>
</reference>
<protein>
    <submittedName>
        <fullName evidence="1">Uncharacterized protein</fullName>
    </submittedName>
</protein>
<dbReference type="AlphaFoldDB" id="A0AAP3CKP2"/>
<dbReference type="Proteomes" id="UP001067121">
    <property type="component" value="Unassembled WGS sequence"/>
</dbReference>